<reference evidence="1" key="1">
    <citation type="submission" date="2015-04" db="EMBL/GenBank/DDBJ databases">
        <authorList>
            <person name="Syromyatnikov M.Y."/>
            <person name="Popov V.N."/>
        </authorList>
    </citation>
    <scope>NUCLEOTIDE SEQUENCE</scope>
    <source>
        <strain evidence="1">MO-1</strain>
    </source>
</reference>
<gene>
    <name evidence="1" type="ORF">MAGMO_3744</name>
</gene>
<organism evidence="1">
    <name type="scientific">Magnetococcus massalia (strain MO-1)</name>
    <dbReference type="NCBI Taxonomy" id="451514"/>
    <lineage>
        <taxon>Bacteria</taxon>
        <taxon>Pseudomonadati</taxon>
        <taxon>Pseudomonadota</taxon>
        <taxon>Magnetococcia</taxon>
        <taxon>Magnetococcales</taxon>
        <taxon>Magnetococcaceae</taxon>
        <taxon>Magnetococcus</taxon>
    </lineage>
</organism>
<sequence length="67" mass="7624">MDILNFLLIGALAWVTLKAIIAGVQKGHSERYFKREKLSTGNKYHNFFGIPNVGGEERFQTKPKQSE</sequence>
<proteinExistence type="predicted"/>
<protein>
    <submittedName>
        <fullName evidence="1">Uncharacterized protein</fullName>
    </submittedName>
</protein>
<evidence type="ECO:0000313" key="1">
    <source>
        <dbReference type="EMBL" id="CRH07873.1"/>
    </source>
</evidence>
<name>A0A1S7LN74_MAGMO</name>
<dbReference type="AlphaFoldDB" id="A0A1S7LN74"/>
<dbReference type="EMBL" id="LO017727">
    <property type="protein sequence ID" value="CRH07873.1"/>
    <property type="molecule type" value="Genomic_DNA"/>
</dbReference>
<accession>A0A1S7LN74</accession>